<evidence type="ECO:0008006" key="3">
    <source>
        <dbReference type="Google" id="ProtNLM"/>
    </source>
</evidence>
<evidence type="ECO:0000313" key="1">
    <source>
        <dbReference type="EMBL" id="QDU80774.1"/>
    </source>
</evidence>
<dbReference type="KEGG" id="plon:Pla110_25090"/>
<gene>
    <name evidence="1" type="ORF">Pla110_25090</name>
</gene>
<organism evidence="1 2">
    <name type="scientific">Polystyrenella longa</name>
    <dbReference type="NCBI Taxonomy" id="2528007"/>
    <lineage>
        <taxon>Bacteria</taxon>
        <taxon>Pseudomonadati</taxon>
        <taxon>Planctomycetota</taxon>
        <taxon>Planctomycetia</taxon>
        <taxon>Planctomycetales</taxon>
        <taxon>Planctomycetaceae</taxon>
        <taxon>Polystyrenella</taxon>
    </lineage>
</organism>
<keyword evidence="2" id="KW-1185">Reference proteome</keyword>
<proteinExistence type="predicted"/>
<dbReference type="AlphaFoldDB" id="A0A518CNK5"/>
<accession>A0A518CNK5</accession>
<dbReference type="EMBL" id="CP036281">
    <property type="protein sequence ID" value="QDU80774.1"/>
    <property type="molecule type" value="Genomic_DNA"/>
</dbReference>
<dbReference type="Pfam" id="PF11832">
    <property type="entry name" value="DUF3352"/>
    <property type="match status" value="1"/>
</dbReference>
<reference evidence="1 2" key="1">
    <citation type="submission" date="2019-02" db="EMBL/GenBank/DDBJ databases">
        <title>Deep-cultivation of Planctomycetes and their phenomic and genomic characterization uncovers novel biology.</title>
        <authorList>
            <person name="Wiegand S."/>
            <person name="Jogler M."/>
            <person name="Boedeker C."/>
            <person name="Pinto D."/>
            <person name="Vollmers J."/>
            <person name="Rivas-Marin E."/>
            <person name="Kohn T."/>
            <person name="Peeters S.H."/>
            <person name="Heuer A."/>
            <person name="Rast P."/>
            <person name="Oberbeckmann S."/>
            <person name="Bunk B."/>
            <person name="Jeske O."/>
            <person name="Meyerdierks A."/>
            <person name="Storesund J.E."/>
            <person name="Kallscheuer N."/>
            <person name="Luecker S."/>
            <person name="Lage O.M."/>
            <person name="Pohl T."/>
            <person name="Merkel B.J."/>
            <person name="Hornburger P."/>
            <person name="Mueller R.-W."/>
            <person name="Bruemmer F."/>
            <person name="Labrenz M."/>
            <person name="Spormann A.M."/>
            <person name="Op den Camp H."/>
            <person name="Overmann J."/>
            <person name="Amann R."/>
            <person name="Jetten M.S.M."/>
            <person name="Mascher T."/>
            <person name="Medema M.H."/>
            <person name="Devos D.P."/>
            <person name="Kaster A.-K."/>
            <person name="Ovreas L."/>
            <person name="Rohde M."/>
            <person name="Galperin M.Y."/>
            <person name="Jogler C."/>
        </authorList>
    </citation>
    <scope>NUCLEOTIDE SEQUENCE [LARGE SCALE GENOMIC DNA]</scope>
    <source>
        <strain evidence="1 2">Pla110</strain>
    </source>
</reference>
<dbReference type="Proteomes" id="UP000317178">
    <property type="component" value="Chromosome"/>
</dbReference>
<dbReference type="OrthoDB" id="253793at2"/>
<evidence type="ECO:0000313" key="2">
    <source>
        <dbReference type="Proteomes" id="UP000317178"/>
    </source>
</evidence>
<sequence>MKAKLSHLHSSNAAIGIVLLLAMFCLTDLVFAAENDQSPVGPTEEKGVATDSVHPADHYFPADALGLIRFGNVSAFRESWINSSFGAQINDPGLSKFFAGVVRQLDSLKKGLGVDVLQLIQQVDGELSIGLVYTSEGDMSVVAVGDFTDNVAAERWINQLEQGLTAEKATEITVEVESTQLKSWKRSSPQAVSNLAYFASGKKVIFSDSLQALAETHRRESNESNDRLSANEDYQHVMSRINPGTTSSGLSWYVDPETLVSTWISANLPGREAPVELKSMIEAIGINQVRGIGGTIYLGEAGLDSVSTTYGYMQTPLKGAMKALSLPATKQIPPSWVKEDVSLYSQMNWRVDRLFQTLRETVDQQRGEGAFDKALGSLPILDGKTNLAELAAAIDGPLHVAAEVPQAANELLRQNAIFGFGMSDSTLVRQLVREIAHSRETTIEKIGTAEVVRLGMDFGQSVPGFENMPPLDFAIAVTEDALLFSPNADYLAATFSPERSNMRSLADSPEYQQIAAQFPEETSVINYQRQDGRLEGLYNQLRSGLLKAGPMPGVLGAFNFDFEELPPFPAMSKYLQTTGSFVVPEEDGFRIVNFALPPREQ</sequence>
<dbReference type="InterPro" id="IPR021787">
    <property type="entry name" value="DUF3352"/>
</dbReference>
<dbReference type="RefSeq" id="WP_144996012.1">
    <property type="nucleotide sequence ID" value="NZ_CP036281.1"/>
</dbReference>
<protein>
    <recommendedName>
        <fullName evidence="3">DUF3352 domain-containing protein</fullName>
    </recommendedName>
</protein>
<name>A0A518CNK5_9PLAN</name>